<protein>
    <submittedName>
        <fullName evidence="1">Uncharacterized protein</fullName>
    </submittedName>
</protein>
<reference evidence="2" key="1">
    <citation type="submission" date="2003-08" db="EMBL/GenBank/DDBJ databases">
        <authorList>
            <person name="Birren B."/>
            <person name="Nusbaum C."/>
            <person name="Abebe A."/>
            <person name="Abouelleil A."/>
            <person name="Adekoya E."/>
            <person name="Ait-zahra M."/>
            <person name="Allen N."/>
            <person name="Allen T."/>
            <person name="An P."/>
            <person name="Anderson M."/>
            <person name="Anderson S."/>
            <person name="Arachchi H."/>
            <person name="Armbruster J."/>
            <person name="Bachantsang P."/>
            <person name="Baldwin J."/>
            <person name="Barry A."/>
            <person name="Bayul T."/>
            <person name="Blitshsteyn B."/>
            <person name="Bloom T."/>
            <person name="Blye J."/>
            <person name="Boguslavskiy L."/>
            <person name="Borowsky M."/>
            <person name="Boukhgalter B."/>
            <person name="Brunache A."/>
            <person name="Butler J."/>
            <person name="Calixte N."/>
            <person name="Calvo S."/>
            <person name="Camarata J."/>
            <person name="Campo K."/>
            <person name="Chang J."/>
            <person name="Cheshatsang Y."/>
            <person name="Citroen M."/>
            <person name="Collymore A."/>
            <person name="Considine T."/>
            <person name="Cook A."/>
            <person name="Cooke P."/>
            <person name="Corum B."/>
            <person name="Cuomo C."/>
            <person name="David R."/>
            <person name="Dawoe T."/>
            <person name="Degray S."/>
            <person name="Dodge S."/>
            <person name="Dooley K."/>
            <person name="Dorje P."/>
            <person name="Dorjee K."/>
            <person name="Dorris L."/>
            <person name="Duffey N."/>
            <person name="Dupes A."/>
            <person name="Elkins T."/>
            <person name="Engels R."/>
            <person name="Erickson J."/>
            <person name="Farina A."/>
            <person name="Faro S."/>
            <person name="Ferreira P."/>
            <person name="Fischer H."/>
            <person name="Fitzgerald M."/>
            <person name="Foley K."/>
            <person name="Gage D."/>
            <person name="Galagan J."/>
            <person name="Gearin G."/>
            <person name="Gnerre S."/>
            <person name="Gnirke A."/>
            <person name="Goyette A."/>
            <person name="Graham J."/>
            <person name="Grandbois E."/>
            <person name="Gyaltsen K."/>
            <person name="Hafez N."/>
            <person name="Hagopian D."/>
            <person name="Hagos B."/>
            <person name="Hall J."/>
            <person name="Hatcher B."/>
            <person name="Heller A."/>
            <person name="Higgins H."/>
            <person name="Honan T."/>
            <person name="Horn A."/>
            <person name="Houde N."/>
            <person name="Hughes L."/>
            <person name="Hulme W."/>
            <person name="Husby E."/>
            <person name="Iliev I."/>
            <person name="Jaffe D."/>
            <person name="Jones C."/>
            <person name="Kamal M."/>
            <person name="Kamat A."/>
            <person name="Kamvysselis M."/>
            <person name="Karlsson E."/>
            <person name="Kells C."/>
            <person name="Kieu A."/>
            <person name="Kisner P."/>
            <person name="Kodira C."/>
            <person name="Kulbokas E."/>
            <person name="Labutti K."/>
            <person name="Lama D."/>
            <person name="Landers T."/>
            <person name="Leger J."/>
            <person name="Levine S."/>
            <person name="Lewis D."/>
            <person name="Lewis T."/>
            <person name="Lindblad-toh K."/>
            <person name="Liu X."/>
            <person name="Lokyitsang T."/>
            <person name="Lokyitsang Y."/>
            <person name="Lucien O."/>
            <person name="Lui A."/>
            <person name="Ma L.J."/>
            <person name="Mabbitt R."/>
            <person name="Macdonald J."/>
            <person name="Maclean C."/>
            <person name="Major J."/>
            <person name="Manning J."/>
            <person name="Marabella R."/>
            <person name="Maru K."/>
            <person name="Matthews C."/>
            <person name="Mauceli E."/>
            <person name="Mccarthy M."/>
            <person name="Mcdonough S."/>
            <person name="Mcghee T."/>
            <person name="Meldrim J."/>
            <person name="Meneus L."/>
            <person name="Mesirov J."/>
            <person name="Mihalev A."/>
            <person name="Mihova T."/>
            <person name="Mikkelsen T."/>
            <person name="Mlenga V."/>
            <person name="Moru K."/>
            <person name="Mozes J."/>
            <person name="Mulrain L."/>
            <person name="Munson G."/>
            <person name="Naylor J."/>
            <person name="Newes C."/>
            <person name="Nguyen C."/>
            <person name="Nguyen N."/>
            <person name="Nguyen T."/>
            <person name="Nicol R."/>
            <person name="Nielsen C."/>
            <person name="Nizzari M."/>
            <person name="Norbu C."/>
            <person name="Norbu N."/>
            <person name="O'donnell P."/>
            <person name="Okoawo O."/>
            <person name="O'leary S."/>
            <person name="Omotosho B."/>
            <person name="O'neill K."/>
            <person name="Osman S."/>
            <person name="Parker S."/>
            <person name="Perrin D."/>
            <person name="Phunkhang P."/>
            <person name="Piqani B."/>
            <person name="Purcell S."/>
            <person name="Rachupka T."/>
            <person name="Ramasamy U."/>
            <person name="Rameau R."/>
            <person name="Ray V."/>
            <person name="Raymond C."/>
            <person name="Retta R."/>
            <person name="Richardson S."/>
            <person name="Rise C."/>
            <person name="Rodriguez J."/>
            <person name="Rogers J."/>
            <person name="Rogov P."/>
            <person name="Rutman M."/>
            <person name="Schupbach R."/>
            <person name="Seaman C."/>
            <person name="Settipalli S."/>
            <person name="Sharpe T."/>
            <person name="Sheridan J."/>
            <person name="Sherpa N."/>
            <person name="Shi J."/>
            <person name="Smirnov S."/>
            <person name="Smith C."/>
            <person name="Sougnez C."/>
            <person name="Spencer B."/>
            <person name="Stalker J."/>
            <person name="Stange-thomann N."/>
            <person name="Stavropoulos S."/>
            <person name="Stetson K."/>
            <person name="Stone C."/>
            <person name="Stone S."/>
            <person name="Stubbs M."/>
            <person name="Talamas J."/>
            <person name="Tchuinga P."/>
            <person name="Tenzing P."/>
            <person name="Tesfaye S."/>
            <person name="Theodore J."/>
            <person name="Thoulutsang Y."/>
            <person name="Topham K."/>
            <person name="Towey S."/>
            <person name="Tsamla T."/>
            <person name="Tsomo N."/>
            <person name="Vallee D."/>
            <person name="Vassiliev H."/>
            <person name="Venkataraman V."/>
            <person name="Vinson J."/>
            <person name="Vo A."/>
            <person name="Wade C."/>
            <person name="Wang S."/>
            <person name="Wangchuk T."/>
            <person name="Wangdi T."/>
            <person name="Whittaker C."/>
            <person name="Wilkinson J."/>
            <person name="Wu Y."/>
            <person name="Wyman D."/>
            <person name="Yadav S."/>
            <person name="Yang S."/>
            <person name="Yang X."/>
            <person name="Yeager S."/>
            <person name="Yee E."/>
            <person name="Young G."/>
            <person name="Zainoun J."/>
            <person name="Zembeck L."/>
            <person name="Zimmer A."/>
            <person name="Zody M."/>
            <person name="Lander E."/>
        </authorList>
    </citation>
    <scope>NUCLEOTIDE SEQUENCE [LARGE SCALE GENOMIC DNA]</scope>
</reference>
<evidence type="ECO:0000313" key="1">
    <source>
        <dbReference type="Ensembl" id="ENSCSAVP00000017997.1"/>
    </source>
</evidence>
<reference evidence="1" key="2">
    <citation type="submission" date="2025-08" db="UniProtKB">
        <authorList>
            <consortium name="Ensembl"/>
        </authorList>
    </citation>
    <scope>IDENTIFICATION</scope>
</reference>
<proteinExistence type="predicted"/>
<name>H2ZK81_CIOSA</name>
<evidence type="ECO:0000313" key="2">
    <source>
        <dbReference type="Proteomes" id="UP000007875"/>
    </source>
</evidence>
<dbReference type="AlphaFoldDB" id="H2ZK81"/>
<sequence length="56" mass="6657">MKRRISRTQTINKFESEICILEKKFEKLTIKRRQRQCNSERTISGNISCVKEVIGK</sequence>
<reference evidence="1" key="3">
    <citation type="submission" date="2025-09" db="UniProtKB">
        <authorList>
            <consortium name="Ensembl"/>
        </authorList>
    </citation>
    <scope>IDENTIFICATION</scope>
</reference>
<accession>H2ZK81</accession>
<dbReference type="Ensembl" id="ENSCSAVT00000018192.1">
    <property type="protein sequence ID" value="ENSCSAVP00000017997.1"/>
    <property type="gene ID" value="ENSCSAVG00000010594.1"/>
</dbReference>
<keyword evidence="2" id="KW-1185">Reference proteome</keyword>
<dbReference type="InParanoid" id="H2ZK81"/>
<dbReference type="Proteomes" id="UP000007875">
    <property type="component" value="Unassembled WGS sequence"/>
</dbReference>
<dbReference type="HOGENOM" id="CLU_3013488_0_0_1"/>
<organism evidence="1 2">
    <name type="scientific">Ciona savignyi</name>
    <name type="common">Pacific transparent sea squirt</name>
    <dbReference type="NCBI Taxonomy" id="51511"/>
    <lineage>
        <taxon>Eukaryota</taxon>
        <taxon>Metazoa</taxon>
        <taxon>Chordata</taxon>
        <taxon>Tunicata</taxon>
        <taxon>Ascidiacea</taxon>
        <taxon>Phlebobranchia</taxon>
        <taxon>Cionidae</taxon>
        <taxon>Ciona</taxon>
    </lineage>
</organism>